<keyword evidence="3" id="KW-1185">Reference proteome</keyword>
<feature type="compositionally biased region" description="Basic and acidic residues" evidence="1">
    <location>
        <begin position="21"/>
        <end position="59"/>
    </location>
</feature>
<evidence type="ECO:0000313" key="3">
    <source>
        <dbReference type="Proteomes" id="UP001066276"/>
    </source>
</evidence>
<gene>
    <name evidence="2" type="ORF">NDU88_006249</name>
</gene>
<dbReference type="AlphaFoldDB" id="A0AAV7NTV6"/>
<feature type="region of interest" description="Disordered" evidence="1">
    <location>
        <begin position="1"/>
        <end position="71"/>
    </location>
</feature>
<dbReference type="EMBL" id="JANPWB010000012">
    <property type="protein sequence ID" value="KAJ1118054.1"/>
    <property type="molecule type" value="Genomic_DNA"/>
</dbReference>
<dbReference type="Proteomes" id="UP001066276">
    <property type="component" value="Chromosome 8"/>
</dbReference>
<comment type="caution">
    <text evidence="2">The sequence shown here is derived from an EMBL/GenBank/DDBJ whole genome shotgun (WGS) entry which is preliminary data.</text>
</comment>
<reference evidence="2" key="1">
    <citation type="journal article" date="2022" name="bioRxiv">
        <title>Sequencing and chromosome-scale assembly of the giantPleurodeles waltlgenome.</title>
        <authorList>
            <person name="Brown T."/>
            <person name="Elewa A."/>
            <person name="Iarovenko S."/>
            <person name="Subramanian E."/>
            <person name="Araus A.J."/>
            <person name="Petzold A."/>
            <person name="Susuki M."/>
            <person name="Suzuki K.-i.T."/>
            <person name="Hayashi T."/>
            <person name="Toyoda A."/>
            <person name="Oliveira C."/>
            <person name="Osipova E."/>
            <person name="Leigh N.D."/>
            <person name="Simon A."/>
            <person name="Yun M.H."/>
        </authorList>
    </citation>
    <scope>NUCLEOTIDE SEQUENCE</scope>
    <source>
        <strain evidence="2">20211129_DDA</strain>
        <tissue evidence="2">Liver</tissue>
    </source>
</reference>
<evidence type="ECO:0000256" key="1">
    <source>
        <dbReference type="SAM" id="MobiDB-lite"/>
    </source>
</evidence>
<organism evidence="2 3">
    <name type="scientific">Pleurodeles waltl</name>
    <name type="common">Iberian ribbed newt</name>
    <dbReference type="NCBI Taxonomy" id="8319"/>
    <lineage>
        <taxon>Eukaryota</taxon>
        <taxon>Metazoa</taxon>
        <taxon>Chordata</taxon>
        <taxon>Craniata</taxon>
        <taxon>Vertebrata</taxon>
        <taxon>Euteleostomi</taxon>
        <taxon>Amphibia</taxon>
        <taxon>Batrachia</taxon>
        <taxon>Caudata</taxon>
        <taxon>Salamandroidea</taxon>
        <taxon>Salamandridae</taxon>
        <taxon>Pleurodelinae</taxon>
        <taxon>Pleurodeles</taxon>
    </lineage>
</organism>
<accession>A0AAV7NTV6</accession>
<name>A0AAV7NTV6_PLEWA</name>
<protein>
    <submittedName>
        <fullName evidence="2">Uncharacterized protein</fullName>
    </submittedName>
</protein>
<feature type="compositionally biased region" description="Polar residues" evidence="1">
    <location>
        <begin position="60"/>
        <end position="71"/>
    </location>
</feature>
<proteinExistence type="predicted"/>
<sequence>MECLSWGGMERFAEKSGVGDFPREERGKEKSGMRKEEEKSQEEEKKIEIPSDQKKKKENQMTQTSVENKEL</sequence>
<evidence type="ECO:0000313" key="2">
    <source>
        <dbReference type="EMBL" id="KAJ1118054.1"/>
    </source>
</evidence>